<feature type="compositionally biased region" description="Low complexity" evidence="1">
    <location>
        <begin position="201"/>
        <end position="212"/>
    </location>
</feature>
<dbReference type="HOGENOM" id="CLU_1046563_0_0_1"/>
<name>A0A066WFD6_TILAU</name>
<dbReference type="InParanoid" id="A0A066WFD6"/>
<gene>
    <name evidence="3" type="ORF">K437DRAFT_288865</name>
</gene>
<dbReference type="Proteomes" id="UP000027361">
    <property type="component" value="Unassembled WGS sequence"/>
</dbReference>
<dbReference type="SMART" id="SM00233">
    <property type="entry name" value="PH"/>
    <property type="match status" value="1"/>
</dbReference>
<dbReference type="RefSeq" id="XP_013245330.1">
    <property type="nucleotide sequence ID" value="XM_013389876.1"/>
</dbReference>
<reference evidence="3 4" key="1">
    <citation type="submission" date="2014-05" db="EMBL/GenBank/DDBJ databases">
        <title>Draft genome sequence of a rare smut relative, Tilletiaria anomala UBC 951.</title>
        <authorList>
            <consortium name="DOE Joint Genome Institute"/>
            <person name="Toome M."/>
            <person name="Kuo A."/>
            <person name="Henrissat B."/>
            <person name="Lipzen A."/>
            <person name="Tritt A."/>
            <person name="Yoshinaga Y."/>
            <person name="Zane M."/>
            <person name="Barry K."/>
            <person name="Grigoriev I.V."/>
            <person name="Spatafora J.W."/>
            <person name="Aimea M.C."/>
        </authorList>
    </citation>
    <scope>NUCLEOTIDE SEQUENCE [LARGE SCALE GENOMIC DNA]</scope>
    <source>
        <strain evidence="3 4">UBC 951</strain>
    </source>
</reference>
<dbReference type="GO" id="GO:0005543">
    <property type="term" value="F:phospholipid binding"/>
    <property type="evidence" value="ECO:0007669"/>
    <property type="project" value="InterPro"/>
</dbReference>
<dbReference type="Gene3D" id="2.30.29.30">
    <property type="entry name" value="Pleckstrin-homology domain (PH domain)/Phosphotyrosine-binding domain (PTB)"/>
    <property type="match status" value="1"/>
</dbReference>
<evidence type="ECO:0000259" key="2">
    <source>
        <dbReference type="PROSITE" id="PS50003"/>
    </source>
</evidence>
<feature type="compositionally biased region" description="Basic and acidic residues" evidence="1">
    <location>
        <begin position="181"/>
        <end position="196"/>
    </location>
</feature>
<sequence>MFEIRQEPPPYSILHWRPEGPQVIYPREEEGKEKLPQYGCHVHIEGYLPRKMEFSSPGVQARDRSWRRLYFVLHGTMLRVYRQDLSSHQPLRTYTMQGAESGLAADYLKRRHVVRVRAEGEQFLLQTKDDRHVVDWIEALQAATNVAMDLETRPMPKFITLPRRRRRRRHNPDGTAASPTTEREAADLAEAQRRSLADQNGSVAATTAGASGRRSRDEVNAAFNLMISEVGGRLARVWLHTDLTVFLLSFTQDQENMMSTRQASVI</sequence>
<protein>
    <submittedName>
        <fullName evidence="3">PH domain-like protein</fullName>
    </submittedName>
</protein>
<dbReference type="OrthoDB" id="5865767at2759"/>
<keyword evidence="4" id="KW-1185">Reference proteome</keyword>
<dbReference type="InterPro" id="IPR011993">
    <property type="entry name" value="PH-like_dom_sf"/>
</dbReference>
<dbReference type="STRING" id="1037660.A0A066WFD6"/>
<evidence type="ECO:0000313" key="3">
    <source>
        <dbReference type="EMBL" id="KDN52491.1"/>
    </source>
</evidence>
<feature type="domain" description="PH" evidence="2">
    <location>
        <begin position="41"/>
        <end position="145"/>
    </location>
</feature>
<dbReference type="PROSITE" id="PS50003">
    <property type="entry name" value="PH_DOMAIN"/>
    <property type="match status" value="1"/>
</dbReference>
<comment type="caution">
    <text evidence="3">The sequence shown here is derived from an EMBL/GenBank/DDBJ whole genome shotgun (WGS) entry which is preliminary data.</text>
</comment>
<proteinExistence type="predicted"/>
<dbReference type="PANTHER" id="PTHR37283">
    <property type="entry name" value="PH DOMAIN-CONTAINING PROTEIN YHR131C"/>
    <property type="match status" value="1"/>
</dbReference>
<dbReference type="Pfam" id="PF00169">
    <property type="entry name" value="PH"/>
    <property type="match status" value="1"/>
</dbReference>
<dbReference type="AlphaFoldDB" id="A0A066WFD6"/>
<dbReference type="InterPro" id="IPR001849">
    <property type="entry name" value="PH_domain"/>
</dbReference>
<organism evidence="3 4">
    <name type="scientific">Tilletiaria anomala (strain ATCC 24038 / CBS 436.72 / UBC 951)</name>
    <dbReference type="NCBI Taxonomy" id="1037660"/>
    <lineage>
        <taxon>Eukaryota</taxon>
        <taxon>Fungi</taxon>
        <taxon>Dikarya</taxon>
        <taxon>Basidiomycota</taxon>
        <taxon>Ustilaginomycotina</taxon>
        <taxon>Exobasidiomycetes</taxon>
        <taxon>Georgefischeriales</taxon>
        <taxon>Tilletiariaceae</taxon>
        <taxon>Tilletiaria</taxon>
    </lineage>
</organism>
<dbReference type="PRINTS" id="PR00683">
    <property type="entry name" value="SPECTRINPH"/>
</dbReference>
<dbReference type="GeneID" id="25266979"/>
<dbReference type="EMBL" id="JMSN01000009">
    <property type="protein sequence ID" value="KDN52491.1"/>
    <property type="molecule type" value="Genomic_DNA"/>
</dbReference>
<evidence type="ECO:0000256" key="1">
    <source>
        <dbReference type="SAM" id="MobiDB-lite"/>
    </source>
</evidence>
<dbReference type="InterPro" id="IPR001605">
    <property type="entry name" value="PH_dom-spectrin-type"/>
</dbReference>
<accession>A0A066WFD6</accession>
<dbReference type="SUPFAM" id="SSF50729">
    <property type="entry name" value="PH domain-like"/>
    <property type="match status" value="1"/>
</dbReference>
<evidence type="ECO:0000313" key="4">
    <source>
        <dbReference type="Proteomes" id="UP000027361"/>
    </source>
</evidence>
<dbReference type="PANTHER" id="PTHR37283:SF1">
    <property type="entry name" value="PH DOMAIN-CONTAINING PROTEIN YHR131C"/>
    <property type="match status" value="1"/>
</dbReference>
<feature type="region of interest" description="Disordered" evidence="1">
    <location>
        <begin position="157"/>
        <end position="215"/>
    </location>
</feature>